<sequence>MESTLYAATRTTLFICRLHRPIHCQSVCLQLTRPFNGESQRSKALSSISHSPNSLTTLCSLRSRLHCAASLPSAAGGGGGNAGALSPDAIIINVEGMMCGGCVESVKRILESQPQVLSASVNLETETATIWPVSEAKVMPNWQKHVGEILAKHLTNCGFKSNLRGQGAIEGDILS</sequence>
<dbReference type="Proteomes" id="UP001060215">
    <property type="component" value="Chromosome 13"/>
</dbReference>
<accession>A0ACC0FPQ6</accession>
<organism evidence="1 2">
    <name type="scientific">Camellia lanceoleosa</name>
    <dbReference type="NCBI Taxonomy" id="1840588"/>
    <lineage>
        <taxon>Eukaryota</taxon>
        <taxon>Viridiplantae</taxon>
        <taxon>Streptophyta</taxon>
        <taxon>Embryophyta</taxon>
        <taxon>Tracheophyta</taxon>
        <taxon>Spermatophyta</taxon>
        <taxon>Magnoliopsida</taxon>
        <taxon>eudicotyledons</taxon>
        <taxon>Gunneridae</taxon>
        <taxon>Pentapetalae</taxon>
        <taxon>asterids</taxon>
        <taxon>Ericales</taxon>
        <taxon>Theaceae</taxon>
        <taxon>Camellia</taxon>
    </lineage>
</organism>
<evidence type="ECO:0000313" key="1">
    <source>
        <dbReference type="EMBL" id="KAI7990675.1"/>
    </source>
</evidence>
<comment type="caution">
    <text evidence="1">The sequence shown here is derived from an EMBL/GenBank/DDBJ whole genome shotgun (WGS) entry which is preliminary data.</text>
</comment>
<evidence type="ECO:0000313" key="2">
    <source>
        <dbReference type="Proteomes" id="UP001060215"/>
    </source>
</evidence>
<proteinExistence type="predicted"/>
<keyword evidence="2" id="KW-1185">Reference proteome</keyword>
<dbReference type="EMBL" id="CM045770">
    <property type="protein sequence ID" value="KAI7990675.1"/>
    <property type="molecule type" value="Genomic_DNA"/>
</dbReference>
<gene>
    <name evidence="1" type="ORF">LOK49_LG12G01051</name>
</gene>
<protein>
    <submittedName>
        <fullName evidence="1">Uncharacterized protein</fullName>
    </submittedName>
</protein>
<name>A0ACC0FPQ6_9ERIC</name>
<reference evidence="1 2" key="1">
    <citation type="journal article" date="2022" name="Plant J.">
        <title>Chromosome-level genome of Camellia lanceoleosa provides a valuable resource for understanding genome evolution and self-incompatibility.</title>
        <authorList>
            <person name="Gong W."/>
            <person name="Xiao S."/>
            <person name="Wang L."/>
            <person name="Liao Z."/>
            <person name="Chang Y."/>
            <person name="Mo W."/>
            <person name="Hu G."/>
            <person name="Li W."/>
            <person name="Zhao G."/>
            <person name="Zhu H."/>
            <person name="Hu X."/>
            <person name="Ji K."/>
            <person name="Xiang X."/>
            <person name="Song Q."/>
            <person name="Yuan D."/>
            <person name="Jin S."/>
            <person name="Zhang L."/>
        </authorList>
    </citation>
    <scope>NUCLEOTIDE SEQUENCE [LARGE SCALE GENOMIC DNA]</scope>
    <source>
        <strain evidence="1">SQ_2022a</strain>
    </source>
</reference>